<dbReference type="PROSITE" id="PS01124">
    <property type="entry name" value="HTH_ARAC_FAMILY_2"/>
    <property type="match status" value="1"/>
</dbReference>
<dbReference type="InterPro" id="IPR018060">
    <property type="entry name" value="HTH_AraC"/>
</dbReference>
<dbReference type="GO" id="GO:0043565">
    <property type="term" value="F:sequence-specific DNA binding"/>
    <property type="evidence" value="ECO:0007669"/>
    <property type="project" value="InterPro"/>
</dbReference>
<sequence length="273" mass="31844">MFYQQYIPHPALRHFVYRIIVNAVQLNRDCPRPVNPFPPQPEHCLYFYPFDTVVRYDSDHQAVELPRSIIVGPKLRRVDVIMGYNTLVVIVCFHPGGLHRLLRIPMYELLNQSVDSRLLLGNNAVGIVEQLSQCRDADQMVRITEQYLLTKAKNLKNILPVDLVLTRMMRCNNAVNIDQLAKEACVSIRQLERQFKERTGLPPKLYSRLVRFSKAWQMRESDFRTSWLSIAHTCGYTDQTHMIREFREFAGDTPGNLQADLGKSPLRLQRYQE</sequence>
<accession>A0A0E9N397</accession>
<dbReference type="SMART" id="SM00342">
    <property type="entry name" value="HTH_ARAC"/>
    <property type="match status" value="1"/>
</dbReference>
<dbReference type="PANTHER" id="PTHR46796:SF13">
    <property type="entry name" value="HTH-TYPE TRANSCRIPTIONAL ACTIVATOR RHAS"/>
    <property type="match status" value="1"/>
</dbReference>
<dbReference type="GO" id="GO:0003700">
    <property type="term" value="F:DNA-binding transcription factor activity"/>
    <property type="evidence" value="ECO:0007669"/>
    <property type="project" value="InterPro"/>
</dbReference>
<dbReference type="InterPro" id="IPR046532">
    <property type="entry name" value="DUF6597"/>
</dbReference>
<gene>
    <name evidence="5" type="ORF">FPE01S_03_04700</name>
</gene>
<organism evidence="5 6">
    <name type="scientific">Flavihumibacter petaseus NBRC 106054</name>
    <dbReference type="NCBI Taxonomy" id="1220578"/>
    <lineage>
        <taxon>Bacteria</taxon>
        <taxon>Pseudomonadati</taxon>
        <taxon>Bacteroidota</taxon>
        <taxon>Chitinophagia</taxon>
        <taxon>Chitinophagales</taxon>
        <taxon>Chitinophagaceae</taxon>
        <taxon>Flavihumibacter</taxon>
    </lineage>
</organism>
<dbReference type="EMBL" id="BBWV01000003">
    <property type="protein sequence ID" value="GAO44432.1"/>
    <property type="molecule type" value="Genomic_DNA"/>
</dbReference>
<evidence type="ECO:0000313" key="6">
    <source>
        <dbReference type="Proteomes" id="UP000033121"/>
    </source>
</evidence>
<evidence type="ECO:0000256" key="2">
    <source>
        <dbReference type="ARBA" id="ARBA00023125"/>
    </source>
</evidence>
<keyword evidence="3" id="KW-0804">Transcription</keyword>
<reference evidence="5 6" key="1">
    <citation type="submission" date="2015-04" db="EMBL/GenBank/DDBJ databases">
        <title>Whole genome shotgun sequence of Flavihumibacter petaseus NBRC 106054.</title>
        <authorList>
            <person name="Miyazawa S."/>
            <person name="Hosoyama A."/>
            <person name="Hashimoto M."/>
            <person name="Noguchi M."/>
            <person name="Tsuchikane K."/>
            <person name="Ohji S."/>
            <person name="Yamazoe A."/>
            <person name="Ichikawa N."/>
            <person name="Kimura A."/>
            <person name="Fujita N."/>
        </authorList>
    </citation>
    <scope>NUCLEOTIDE SEQUENCE [LARGE SCALE GENOMIC DNA]</scope>
    <source>
        <strain evidence="5 6">NBRC 106054</strain>
    </source>
</reference>
<keyword evidence="1" id="KW-0805">Transcription regulation</keyword>
<dbReference type="STRING" id="1220578.FPE01S_03_04700"/>
<evidence type="ECO:0000256" key="3">
    <source>
        <dbReference type="ARBA" id="ARBA00023163"/>
    </source>
</evidence>
<dbReference type="Pfam" id="PF20240">
    <property type="entry name" value="DUF6597"/>
    <property type="match status" value="1"/>
</dbReference>
<dbReference type="SUPFAM" id="SSF46689">
    <property type="entry name" value="Homeodomain-like"/>
    <property type="match status" value="1"/>
</dbReference>
<dbReference type="Gene3D" id="1.10.10.60">
    <property type="entry name" value="Homeodomain-like"/>
    <property type="match status" value="1"/>
</dbReference>
<dbReference type="RefSeq" id="WP_083990312.1">
    <property type="nucleotide sequence ID" value="NZ_BBWV01000003.1"/>
</dbReference>
<name>A0A0E9N397_9BACT</name>
<evidence type="ECO:0000313" key="5">
    <source>
        <dbReference type="EMBL" id="GAO44432.1"/>
    </source>
</evidence>
<dbReference type="InterPro" id="IPR050204">
    <property type="entry name" value="AraC_XylS_family_regulators"/>
</dbReference>
<dbReference type="Pfam" id="PF12833">
    <property type="entry name" value="HTH_18"/>
    <property type="match status" value="1"/>
</dbReference>
<dbReference type="Proteomes" id="UP000033121">
    <property type="component" value="Unassembled WGS sequence"/>
</dbReference>
<comment type="caution">
    <text evidence="5">The sequence shown here is derived from an EMBL/GenBank/DDBJ whole genome shotgun (WGS) entry which is preliminary data.</text>
</comment>
<feature type="domain" description="HTH araC/xylS-type" evidence="4">
    <location>
        <begin position="153"/>
        <end position="260"/>
    </location>
</feature>
<keyword evidence="2" id="KW-0238">DNA-binding</keyword>
<dbReference type="AlphaFoldDB" id="A0A0E9N397"/>
<dbReference type="InterPro" id="IPR009057">
    <property type="entry name" value="Homeodomain-like_sf"/>
</dbReference>
<protein>
    <submittedName>
        <fullName evidence="5">Putative AraC family transcriptional regulator</fullName>
    </submittedName>
</protein>
<proteinExistence type="predicted"/>
<evidence type="ECO:0000259" key="4">
    <source>
        <dbReference type="PROSITE" id="PS01124"/>
    </source>
</evidence>
<evidence type="ECO:0000256" key="1">
    <source>
        <dbReference type="ARBA" id="ARBA00023015"/>
    </source>
</evidence>
<keyword evidence="6" id="KW-1185">Reference proteome</keyword>
<dbReference type="PANTHER" id="PTHR46796">
    <property type="entry name" value="HTH-TYPE TRANSCRIPTIONAL ACTIVATOR RHAS-RELATED"/>
    <property type="match status" value="1"/>
</dbReference>
<dbReference type="OrthoDB" id="655946at2"/>